<name>A0AAE8XX31_9CAUD</name>
<protein>
    <submittedName>
        <fullName evidence="1">Uncharacterized protein</fullName>
    </submittedName>
</protein>
<gene>
    <name evidence="1" type="ORF">HJTV-2_gp137</name>
</gene>
<organism evidence="1 2">
    <name type="scientific">Haloarcula virus HJTV-2</name>
    <dbReference type="NCBI Taxonomy" id="2877986"/>
    <lineage>
        <taxon>Viruses</taxon>
        <taxon>Duplodnaviria</taxon>
        <taxon>Heunggongvirae</taxon>
        <taxon>Uroviricota</taxon>
        <taxon>Caudoviricetes</taxon>
        <taxon>Thumleimavirales</taxon>
        <taxon>Hafunaviridae</taxon>
        <taxon>Haloferacalesvirus</taxon>
        <taxon>Haloferacalesvirus thailandense</taxon>
        <taxon>Haloferacalesvirus HJTV2</taxon>
    </lineage>
</organism>
<reference evidence="1 2" key="1">
    <citation type="submission" date="2021-05" db="EMBL/GenBank/DDBJ databases">
        <title>Diversity, taxonomy and evolution of archaeal viruses of the class Caudoviricetes.</title>
        <authorList>
            <person name="Liu Y."/>
            <person name="Demina T.A."/>
            <person name="Roux S."/>
            <person name="Aiewsakun P."/>
            <person name="Kazlauskas D."/>
            <person name="Simmonds P."/>
            <person name="Prangishvili D."/>
            <person name="Oksanen H.M."/>
            <person name="Krupovic M."/>
        </authorList>
    </citation>
    <scope>NUCLEOTIDE SEQUENCE [LARGE SCALE GENOMIC DNA]</scope>
    <source>
        <strain evidence="1">HJTV-2/27</strain>
    </source>
</reference>
<sequence length="87" mass="10010">MGTPFGGTFLTYPFPRFTPGPDILTTVLNVTHIPQSRLLYATLCELLTMRSFKPQRVFRVNRYFELLLGGLIRSSLAPNLWHRLFVP</sequence>
<keyword evidence="2" id="KW-1185">Reference proteome</keyword>
<evidence type="ECO:0000313" key="2">
    <source>
        <dbReference type="Proteomes" id="UP000827376"/>
    </source>
</evidence>
<proteinExistence type="predicted"/>
<dbReference type="Proteomes" id="UP000827376">
    <property type="component" value="Segment"/>
</dbReference>
<dbReference type="EMBL" id="MZ334513">
    <property type="protein sequence ID" value="UBF21757.1"/>
    <property type="molecule type" value="Genomic_DNA"/>
</dbReference>
<evidence type="ECO:0000313" key="1">
    <source>
        <dbReference type="EMBL" id="UBF21757.1"/>
    </source>
</evidence>
<accession>A0AAE8XX31</accession>